<feature type="domain" description="DUF1570" evidence="1">
    <location>
        <begin position="224"/>
        <end position="349"/>
    </location>
</feature>
<reference evidence="2 3" key="1">
    <citation type="submission" date="2019-02" db="EMBL/GenBank/DDBJ databases">
        <title>Deep-cultivation of Planctomycetes and their phenomic and genomic characterization uncovers novel biology.</title>
        <authorList>
            <person name="Wiegand S."/>
            <person name="Jogler M."/>
            <person name="Boedeker C."/>
            <person name="Pinto D."/>
            <person name="Vollmers J."/>
            <person name="Rivas-Marin E."/>
            <person name="Kohn T."/>
            <person name="Peeters S.H."/>
            <person name="Heuer A."/>
            <person name="Rast P."/>
            <person name="Oberbeckmann S."/>
            <person name="Bunk B."/>
            <person name="Jeske O."/>
            <person name="Meyerdierks A."/>
            <person name="Storesund J.E."/>
            <person name="Kallscheuer N."/>
            <person name="Luecker S."/>
            <person name="Lage O.M."/>
            <person name="Pohl T."/>
            <person name="Merkel B.J."/>
            <person name="Hornburger P."/>
            <person name="Mueller R.-W."/>
            <person name="Bruemmer F."/>
            <person name="Labrenz M."/>
            <person name="Spormann A.M."/>
            <person name="Op Den Camp H."/>
            <person name="Overmann J."/>
            <person name="Amann R."/>
            <person name="Jetten M.S.M."/>
            <person name="Mascher T."/>
            <person name="Medema M.H."/>
            <person name="Devos D.P."/>
            <person name="Kaster A.-K."/>
            <person name="Ovreas L."/>
            <person name="Rohde M."/>
            <person name="Galperin M.Y."/>
            <person name="Jogler C."/>
        </authorList>
    </citation>
    <scope>NUCLEOTIDE SEQUENCE [LARGE SCALE GENOMIC DNA]</scope>
    <source>
        <strain evidence="2 3">Pla111</strain>
    </source>
</reference>
<sequence>MAATVVGGLGIPLIDVLAVETFVFREQPFGGGAVAARTVVGQVLLSDSTGGVLLDSVDGGRYLISGDDVVSRFADDAPFTPVTAEGLGERLLEELPPGFRVHTTEHYVIAYDTSREYAEWASSLLESLQEALVRYWTRQGLELHAPRFPLGVVIHRSAEDYQRIARAEIGTAGAVGYYSMRTNRVRMFDLTGSDEVRGGARGPRSGSRREITQMLSVPAAEPLVATIVHEATHQVAFNTGVMQRFADLPLWLVEGMAVYFEAPNAGSSRGWRGIGKVNRQRLVSFRRNLPKWNRNSLTSLIGSDLRLRDARTAADAYADAWALNYFLIQRREEQYVAYVKTMADKKPLEGPEANASASEIARDRLAEFVTHFGPLPELEQEFLRTMSRLK</sequence>
<evidence type="ECO:0000313" key="3">
    <source>
        <dbReference type="Proteomes" id="UP000318995"/>
    </source>
</evidence>
<name>A0A5C5WA48_9BACT</name>
<keyword evidence="3" id="KW-1185">Reference proteome</keyword>
<evidence type="ECO:0000313" key="2">
    <source>
        <dbReference type="EMBL" id="TWT46919.1"/>
    </source>
</evidence>
<organism evidence="2 3">
    <name type="scientific">Botrimarina hoheduenensis</name>
    <dbReference type="NCBI Taxonomy" id="2528000"/>
    <lineage>
        <taxon>Bacteria</taxon>
        <taxon>Pseudomonadati</taxon>
        <taxon>Planctomycetota</taxon>
        <taxon>Planctomycetia</taxon>
        <taxon>Pirellulales</taxon>
        <taxon>Lacipirellulaceae</taxon>
        <taxon>Botrimarina</taxon>
    </lineage>
</organism>
<protein>
    <recommendedName>
        <fullName evidence="1">DUF1570 domain-containing protein</fullName>
    </recommendedName>
</protein>
<accession>A0A5C5WA48</accession>
<dbReference type="Proteomes" id="UP000318995">
    <property type="component" value="Unassembled WGS sequence"/>
</dbReference>
<dbReference type="EMBL" id="SJPH01000003">
    <property type="protein sequence ID" value="TWT46919.1"/>
    <property type="molecule type" value="Genomic_DNA"/>
</dbReference>
<evidence type="ECO:0000259" key="1">
    <source>
        <dbReference type="Pfam" id="PF07607"/>
    </source>
</evidence>
<gene>
    <name evidence="2" type="ORF">Pla111_20210</name>
</gene>
<proteinExistence type="predicted"/>
<comment type="caution">
    <text evidence="2">The sequence shown here is derived from an EMBL/GenBank/DDBJ whole genome shotgun (WGS) entry which is preliminary data.</text>
</comment>
<dbReference type="InterPro" id="IPR011464">
    <property type="entry name" value="DUF1570"/>
</dbReference>
<dbReference type="Pfam" id="PF07607">
    <property type="entry name" value="DUF1570"/>
    <property type="match status" value="1"/>
</dbReference>
<dbReference type="AlphaFoldDB" id="A0A5C5WA48"/>